<protein>
    <submittedName>
        <fullName evidence="2">Uncharacterized protein</fullName>
    </submittedName>
</protein>
<dbReference type="AlphaFoldDB" id="A0A1J5NEY8"/>
<evidence type="ECO:0000256" key="1">
    <source>
        <dbReference type="SAM" id="Phobius"/>
    </source>
</evidence>
<proteinExistence type="predicted"/>
<comment type="caution">
    <text evidence="2">The sequence shown here is derived from an EMBL/GenBank/DDBJ whole genome shotgun (WGS) entry which is preliminary data.</text>
</comment>
<organism evidence="2 3">
    <name type="scientific">Pseudodesulfovibrio hydrargyri</name>
    <dbReference type="NCBI Taxonomy" id="2125990"/>
    <lineage>
        <taxon>Bacteria</taxon>
        <taxon>Pseudomonadati</taxon>
        <taxon>Thermodesulfobacteriota</taxon>
        <taxon>Desulfovibrionia</taxon>
        <taxon>Desulfovibrionales</taxon>
        <taxon>Desulfovibrionaceae</taxon>
    </lineage>
</organism>
<dbReference type="Proteomes" id="UP000181901">
    <property type="component" value="Unassembled WGS sequence"/>
</dbReference>
<keyword evidence="1" id="KW-1133">Transmembrane helix</keyword>
<keyword evidence="3" id="KW-1185">Reference proteome</keyword>
<keyword evidence="1" id="KW-0812">Transmembrane</keyword>
<accession>A0A1J5NEY8</accession>
<evidence type="ECO:0000313" key="2">
    <source>
        <dbReference type="EMBL" id="OIQ50289.1"/>
    </source>
</evidence>
<reference evidence="2 3" key="1">
    <citation type="submission" date="2015-09" db="EMBL/GenBank/DDBJ databases">
        <title>Genome of Desulfovibrio dechloracetivorans BerOc1, a mercury methylating strain isolated from highly hydrocarbons and metals contaminated coastal sediments.</title>
        <authorList>
            <person name="Goni Urriza M."/>
            <person name="Gassie C."/>
            <person name="Bouchez O."/>
            <person name="Klopp C."/>
            <person name="Ranchou-Peyruse A."/>
            <person name="Remy G."/>
        </authorList>
    </citation>
    <scope>NUCLEOTIDE SEQUENCE [LARGE SCALE GENOMIC DNA]</scope>
    <source>
        <strain evidence="2 3">BerOc1</strain>
    </source>
</reference>
<keyword evidence="1" id="KW-0472">Membrane</keyword>
<dbReference type="EMBL" id="LKAQ01000004">
    <property type="protein sequence ID" value="OIQ50289.1"/>
    <property type="molecule type" value="Genomic_DNA"/>
</dbReference>
<dbReference type="RefSeq" id="WP_165610812.1">
    <property type="nucleotide sequence ID" value="NZ_LKAQ01000004.1"/>
</dbReference>
<evidence type="ECO:0000313" key="3">
    <source>
        <dbReference type="Proteomes" id="UP000181901"/>
    </source>
</evidence>
<sequence>MGTLVKLIIILGLVFLIVGQFTRSKAERVKRRDKVTNILLVVVIIMLGLTILTNLLTR</sequence>
<gene>
    <name evidence="2" type="ORF">BerOc1_02220</name>
</gene>
<name>A0A1J5NEY8_9BACT</name>
<feature type="transmembrane region" description="Helical" evidence="1">
    <location>
        <begin position="36"/>
        <end position="56"/>
    </location>
</feature>